<sequence>MRIYQFIPQFTEEVERDGGAQVRAVIMSEKTCKQQGSEGSVKYPRKLSTFFTEDPNLKAKNGDWMYLEITEEQRDVGTTELIEISRRTEPRPFLRWRPARRETARERVETDVFLSQEDKETKA</sequence>
<gene>
    <name evidence="1" type="ORF">F2Q68_00035230</name>
</gene>
<accession>A0A8S9H0I3</accession>
<reference evidence="1" key="1">
    <citation type="submission" date="2019-12" db="EMBL/GenBank/DDBJ databases">
        <title>Genome sequencing and annotation of Brassica cretica.</title>
        <authorList>
            <person name="Studholme D.J."/>
            <person name="Sarris P.F."/>
        </authorList>
    </citation>
    <scope>NUCLEOTIDE SEQUENCE</scope>
    <source>
        <strain evidence="1">PFS-001/15</strain>
        <tissue evidence="1">Leaf</tissue>
    </source>
</reference>
<evidence type="ECO:0000313" key="1">
    <source>
        <dbReference type="EMBL" id="KAF2551543.1"/>
    </source>
</evidence>
<proteinExistence type="predicted"/>
<comment type="caution">
    <text evidence="1">The sequence shown here is derived from an EMBL/GenBank/DDBJ whole genome shotgun (WGS) entry which is preliminary data.</text>
</comment>
<dbReference type="EMBL" id="QGKW02001988">
    <property type="protein sequence ID" value="KAF2551543.1"/>
    <property type="molecule type" value="Genomic_DNA"/>
</dbReference>
<dbReference type="AlphaFoldDB" id="A0A8S9H0I3"/>
<protein>
    <submittedName>
        <fullName evidence="1">Uncharacterized protein</fullName>
    </submittedName>
</protein>
<dbReference type="Proteomes" id="UP000712281">
    <property type="component" value="Unassembled WGS sequence"/>
</dbReference>
<name>A0A8S9H0I3_BRACR</name>
<organism evidence="1 2">
    <name type="scientific">Brassica cretica</name>
    <name type="common">Mustard</name>
    <dbReference type="NCBI Taxonomy" id="69181"/>
    <lineage>
        <taxon>Eukaryota</taxon>
        <taxon>Viridiplantae</taxon>
        <taxon>Streptophyta</taxon>
        <taxon>Embryophyta</taxon>
        <taxon>Tracheophyta</taxon>
        <taxon>Spermatophyta</taxon>
        <taxon>Magnoliopsida</taxon>
        <taxon>eudicotyledons</taxon>
        <taxon>Gunneridae</taxon>
        <taxon>Pentapetalae</taxon>
        <taxon>rosids</taxon>
        <taxon>malvids</taxon>
        <taxon>Brassicales</taxon>
        <taxon>Brassicaceae</taxon>
        <taxon>Brassiceae</taxon>
        <taxon>Brassica</taxon>
    </lineage>
</organism>
<evidence type="ECO:0000313" key="2">
    <source>
        <dbReference type="Proteomes" id="UP000712281"/>
    </source>
</evidence>